<gene>
    <name evidence="1" type="ORF">Pint_30087</name>
</gene>
<dbReference type="EMBL" id="CM047750">
    <property type="protein sequence ID" value="KAJ0006807.1"/>
    <property type="molecule type" value="Genomic_DNA"/>
</dbReference>
<comment type="caution">
    <text evidence="1">The sequence shown here is derived from an EMBL/GenBank/DDBJ whole genome shotgun (WGS) entry which is preliminary data.</text>
</comment>
<name>A0ACC0WZG6_9ROSI</name>
<protein>
    <submittedName>
        <fullName evidence="1">Uncharacterized protein</fullName>
    </submittedName>
</protein>
<proteinExistence type="predicted"/>
<accession>A0ACC0WZG6</accession>
<organism evidence="1 2">
    <name type="scientific">Pistacia integerrima</name>
    <dbReference type="NCBI Taxonomy" id="434235"/>
    <lineage>
        <taxon>Eukaryota</taxon>
        <taxon>Viridiplantae</taxon>
        <taxon>Streptophyta</taxon>
        <taxon>Embryophyta</taxon>
        <taxon>Tracheophyta</taxon>
        <taxon>Spermatophyta</taxon>
        <taxon>Magnoliopsida</taxon>
        <taxon>eudicotyledons</taxon>
        <taxon>Gunneridae</taxon>
        <taxon>Pentapetalae</taxon>
        <taxon>rosids</taxon>
        <taxon>malvids</taxon>
        <taxon>Sapindales</taxon>
        <taxon>Anacardiaceae</taxon>
        <taxon>Pistacia</taxon>
    </lineage>
</organism>
<sequence length="75" mass="8653">MVDRQFNATCILAVILLHHRDRVDYLQYTEQDMGLLMEERSGSLLGFRCFTSSVVIVSESNDGYLQVSFQYIICL</sequence>
<dbReference type="Proteomes" id="UP001163603">
    <property type="component" value="Chromosome 15"/>
</dbReference>
<keyword evidence="2" id="KW-1185">Reference proteome</keyword>
<evidence type="ECO:0000313" key="1">
    <source>
        <dbReference type="EMBL" id="KAJ0006807.1"/>
    </source>
</evidence>
<evidence type="ECO:0000313" key="2">
    <source>
        <dbReference type="Proteomes" id="UP001163603"/>
    </source>
</evidence>
<reference evidence="2" key="1">
    <citation type="journal article" date="2023" name="G3 (Bethesda)">
        <title>Genome assembly and association tests identify interacting loci associated with vigor, precocity, and sex in interspecific pistachio rootstocks.</title>
        <authorList>
            <person name="Palmer W."/>
            <person name="Jacygrad E."/>
            <person name="Sagayaradj S."/>
            <person name="Cavanaugh K."/>
            <person name="Han R."/>
            <person name="Bertier L."/>
            <person name="Beede B."/>
            <person name="Kafkas S."/>
            <person name="Golino D."/>
            <person name="Preece J."/>
            <person name="Michelmore R."/>
        </authorList>
    </citation>
    <scope>NUCLEOTIDE SEQUENCE [LARGE SCALE GENOMIC DNA]</scope>
</reference>